<dbReference type="PANTHER" id="PTHR43434:SF1">
    <property type="entry name" value="PHOSPHOGLYCOLATE PHOSPHATASE"/>
    <property type="match status" value="1"/>
</dbReference>
<dbReference type="Gene3D" id="1.10.150.240">
    <property type="entry name" value="Putative phosphatase, domain 2"/>
    <property type="match status" value="1"/>
</dbReference>
<evidence type="ECO:0000256" key="4">
    <source>
        <dbReference type="ARBA" id="ARBA00013078"/>
    </source>
</evidence>
<accession>A0A842HDL3</accession>
<comment type="similarity">
    <text evidence="3">Belongs to the HAD-like hydrolase superfamily. CbbY/CbbZ/Gph/YieH family.</text>
</comment>
<evidence type="ECO:0000256" key="1">
    <source>
        <dbReference type="ARBA" id="ARBA00000830"/>
    </source>
</evidence>
<reference evidence="5 6" key="1">
    <citation type="submission" date="2020-07" db="EMBL/GenBank/DDBJ databases">
        <authorList>
            <person name="Feng X."/>
        </authorList>
    </citation>
    <scope>NUCLEOTIDE SEQUENCE [LARGE SCALE GENOMIC DNA]</scope>
    <source>
        <strain evidence="5 6">JCM31066</strain>
    </source>
</reference>
<dbReference type="InterPro" id="IPR036412">
    <property type="entry name" value="HAD-like_sf"/>
</dbReference>
<comment type="catalytic activity">
    <reaction evidence="1">
        <text>2-phosphoglycolate + H2O = glycolate + phosphate</text>
        <dbReference type="Rhea" id="RHEA:14369"/>
        <dbReference type="ChEBI" id="CHEBI:15377"/>
        <dbReference type="ChEBI" id="CHEBI:29805"/>
        <dbReference type="ChEBI" id="CHEBI:43474"/>
        <dbReference type="ChEBI" id="CHEBI:58033"/>
        <dbReference type="EC" id="3.1.3.18"/>
    </reaction>
</comment>
<dbReference type="GO" id="GO:0008967">
    <property type="term" value="F:phosphoglycolate phosphatase activity"/>
    <property type="evidence" value="ECO:0007669"/>
    <property type="project" value="UniProtKB-EC"/>
</dbReference>
<evidence type="ECO:0000256" key="3">
    <source>
        <dbReference type="ARBA" id="ARBA00006171"/>
    </source>
</evidence>
<dbReference type="AlphaFoldDB" id="A0A842HDL3"/>
<organism evidence="5 6">
    <name type="scientific">Ruficoccus amylovorans</name>
    <dbReference type="NCBI Taxonomy" id="1804625"/>
    <lineage>
        <taxon>Bacteria</taxon>
        <taxon>Pseudomonadati</taxon>
        <taxon>Verrucomicrobiota</taxon>
        <taxon>Opitutia</taxon>
        <taxon>Puniceicoccales</taxon>
        <taxon>Cerasicoccaceae</taxon>
        <taxon>Ruficoccus</taxon>
    </lineage>
</organism>
<dbReference type="Gene3D" id="3.40.50.1000">
    <property type="entry name" value="HAD superfamily/HAD-like"/>
    <property type="match status" value="1"/>
</dbReference>
<dbReference type="Pfam" id="PF13419">
    <property type="entry name" value="HAD_2"/>
    <property type="match status" value="1"/>
</dbReference>
<dbReference type="GO" id="GO:0005829">
    <property type="term" value="C:cytosol"/>
    <property type="evidence" value="ECO:0007669"/>
    <property type="project" value="TreeGrafter"/>
</dbReference>
<dbReference type="EC" id="3.1.3.18" evidence="4"/>
<evidence type="ECO:0000313" key="5">
    <source>
        <dbReference type="EMBL" id="MBC2593451.1"/>
    </source>
</evidence>
<comment type="caution">
    <text evidence="5">The sequence shown here is derived from an EMBL/GenBank/DDBJ whole genome shotgun (WGS) entry which is preliminary data.</text>
</comment>
<evidence type="ECO:0000313" key="6">
    <source>
        <dbReference type="Proteomes" id="UP000546464"/>
    </source>
</evidence>
<sequence>MLLNGQPAGTLEALIFDLDGTLVDSSAEIIKCLKQAYLDAKVGIDGLAFDSSLMGPPVSQIIPKLSPGLTEEQTAAIIAAFRQRYDNSEDDCSTAYEGTAELLALLRGHGRRVFIATNKPMKATLRVLRALGMEDFDDVYTIDKLGTRLTKYEMITGIVETHQLDPARCLMVGDSPDDVCSGRRAGLFSVGALWGYGDKDLLEKESDLALYSVPELANLLVAHFSAASR</sequence>
<keyword evidence="5" id="KW-0378">Hydrolase</keyword>
<protein>
    <recommendedName>
        <fullName evidence="4">phosphoglycolate phosphatase</fullName>
        <ecNumber evidence="4">3.1.3.18</ecNumber>
    </recommendedName>
</protein>
<dbReference type="InterPro" id="IPR041492">
    <property type="entry name" value="HAD_2"/>
</dbReference>
<proteinExistence type="inferred from homology"/>
<evidence type="ECO:0000256" key="2">
    <source>
        <dbReference type="ARBA" id="ARBA00004818"/>
    </source>
</evidence>
<dbReference type="InterPro" id="IPR023198">
    <property type="entry name" value="PGP-like_dom2"/>
</dbReference>
<dbReference type="InterPro" id="IPR023214">
    <property type="entry name" value="HAD_sf"/>
</dbReference>
<dbReference type="InterPro" id="IPR050155">
    <property type="entry name" value="HAD-like_hydrolase_sf"/>
</dbReference>
<comment type="pathway">
    <text evidence="2">Organic acid metabolism; glycolate biosynthesis; glycolate from 2-phosphoglycolate: step 1/1.</text>
</comment>
<dbReference type="GO" id="GO:0006281">
    <property type="term" value="P:DNA repair"/>
    <property type="evidence" value="ECO:0007669"/>
    <property type="project" value="TreeGrafter"/>
</dbReference>
<dbReference type="RefSeq" id="WP_185674455.1">
    <property type="nucleotide sequence ID" value="NZ_JACHVB010000013.1"/>
</dbReference>
<dbReference type="PANTHER" id="PTHR43434">
    <property type="entry name" value="PHOSPHOGLYCOLATE PHOSPHATASE"/>
    <property type="match status" value="1"/>
</dbReference>
<dbReference type="SUPFAM" id="SSF56784">
    <property type="entry name" value="HAD-like"/>
    <property type="match status" value="1"/>
</dbReference>
<dbReference type="Proteomes" id="UP000546464">
    <property type="component" value="Unassembled WGS sequence"/>
</dbReference>
<dbReference type="EMBL" id="JACHVB010000013">
    <property type="protein sequence ID" value="MBC2593451.1"/>
    <property type="molecule type" value="Genomic_DNA"/>
</dbReference>
<keyword evidence="6" id="KW-1185">Reference proteome</keyword>
<gene>
    <name evidence="5" type="ORF">H5P28_04175</name>
</gene>
<name>A0A842HDL3_9BACT</name>